<dbReference type="KEGG" id="sls:SLINC_0234"/>
<name>A0A1B1M1E4_STRLN</name>
<sequence>MHHVGVQTADLDNSISWYQEFFGCTVSWTLDTFSALTHSRLPGIERLAELRYGDVRFHHIGVKSGAAERSPAEANQFQHVCFAVGSPTELEAWRSRWLELYARGRWTFAVPERATDIDVDKDGVRSFYALDPNGLEYEFTYVPDGPR</sequence>
<dbReference type="Gene3D" id="3.10.180.10">
    <property type="entry name" value="2,3-Dihydroxybiphenyl 1,2-Dioxygenase, domain 1"/>
    <property type="match status" value="1"/>
</dbReference>
<proteinExistence type="predicted"/>
<feature type="domain" description="VOC" evidence="1">
    <location>
        <begin position="1"/>
        <end position="142"/>
    </location>
</feature>
<accession>A0A1B1M1E4</accession>
<gene>
    <name evidence="2" type="ORF">SLINC_0234</name>
</gene>
<keyword evidence="3" id="KW-1185">Reference proteome</keyword>
<evidence type="ECO:0000313" key="2">
    <source>
        <dbReference type="EMBL" id="ANS62458.1"/>
    </source>
</evidence>
<reference evidence="2 3" key="1">
    <citation type="submission" date="2016-07" db="EMBL/GenBank/DDBJ databases">
        <title>Enhancement of antibiotic productionsby engineered nitrateutilization in actinobacteria.</title>
        <authorList>
            <person name="Meng S.C."/>
        </authorList>
    </citation>
    <scope>NUCLEOTIDE SEQUENCE [LARGE SCALE GENOMIC DNA]</scope>
    <source>
        <strain evidence="2 3">NRRL 2936</strain>
    </source>
</reference>
<dbReference type="InterPro" id="IPR029068">
    <property type="entry name" value="Glyas_Bleomycin-R_OHBP_Dase"/>
</dbReference>
<dbReference type="AlphaFoldDB" id="A0A1B1M1E4"/>
<protein>
    <submittedName>
        <fullName evidence="2">LmbB1</fullName>
    </submittedName>
</protein>
<dbReference type="InterPro" id="IPR004360">
    <property type="entry name" value="Glyas_Fos-R_dOase_dom"/>
</dbReference>
<dbReference type="PROSITE" id="PS51819">
    <property type="entry name" value="VOC"/>
    <property type="match status" value="1"/>
</dbReference>
<organism evidence="2 3">
    <name type="scientific">Streptomyces lincolnensis</name>
    <dbReference type="NCBI Taxonomy" id="1915"/>
    <lineage>
        <taxon>Bacteria</taxon>
        <taxon>Bacillati</taxon>
        <taxon>Actinomycetota</taxon>
        <taxon>Actinomycetes</taxon>
        <taxon>Kitasatosporales</taxon>
        <taxon>Streptomycetaceae</taxon>
        <taxon>Streptomyces</taxon>
    </lineage>
</organism>
<dbReference type="Pfam" id="PF00903">
    <property type="entry name" value="Glyoxalase"/>
    <property type="match status" value="1"/>
</dbReference>
<dbReference type="STRING" id="1915.SLINC_0234"/>
<dbReference type="EMBL" id="CP016438">
    <property type="protein sequence ID" value="ANS62458.1"/>
    <property type="molecule type" value="Genomic_DNA"/>
</dbReference>
<dbReference type="SUPFAM" id="SSF54593">
    <property type="entry name" value="Glyoxalase/Bleomycin resistance protein/Dihydroxybiphenyl dioxygenase"/>
    <property type="match status" value="1"/>
</dbReference>
<evidence type="ECO:0000259" key="1">
    <source>
        <dbReference type="PROSITE" id="PS51819"/>
    </source>
</evidence>
<dbReference type="CDD" id="cd06587">
    <property type="entry name" value="VOC"/>
    <property type="match status" value="1"/>
</dbReference>
<dbReference type="Proteomes" id="UP000092598">
    <property type="component" value="Chromosome"/>
</dbReference>
<evidence type="ECO:0000313" key="3">
    <source>
        <dbReference type="Proteomes" id="UP000092598"/>
    </source>
</evidence>
<dbReference type="InterPro" id="IPR037523">
    <property type="entry name" value="VOC_core"/>
</dbReference>